<dbReference type="AlphaFoldDB" id="A0A8J4QDA5"/>
<organism evidence="2 3">
    <name type="scientific">Castanea mollissima</name>
    <name type="common">Chinese chestnut</name>
    <dbReference type="NCBI Taxonomy" id="60419"/>
    <lineage>
        <taxon>Eukaryota</taxon>
        <taxon>Viridiplantae</taxon>
        <taxon>Streptophyta</taxon>
        <taxon>Embryophyta</taxon>
        <taxon>Tracheophyta</taxon>
        <taxon>Spermatophyta</taxon>
        <taxon>Magnoliopsida</taxon>
        <taxon>eudicotyledons</taxon>
        <taxon>Gunneridae</taxon>
        <taxon>Pentapetalae</taxon>
        <taxon>rosids</taxon>
        <taxon>fabids</taxon>
        <taxon>Fagales</taxon>
        <taxon>Fagaceae</taxon>
        <taxon>Castanea</taxon>
    </lineage>
</organism>
<dbReference type="OrthoDB" id="10315735at2759"/>
<dbReference type="GO" id="GO:0007165">
    <property type="term" value="P:signal transduction"/>
    <property type="evidence" value="ECO:0007669"/>
    <property type="project" value="InterPro"/>
</dbReference>
<sequence length="77" mass="8863">MEVVETWRAALREVANLSGWHLQDRQESIFIQHIVEDLVHVLTRGTATEAIQAIPHQVSLARSKEFGQVKMHRSQTF</sequence>
<dbReference type="Pfam" id="PF01582">
    <property type="entry name" value="TIR"/>
    <property type="match status" value="1"/>
</dbReference>
<dbReference type="EMBL" id="JRKL02006344">
    <property type="protein sequence ID" value="KAF3949057.1"/>
    <property type="molecule type" value="Genomic_DNA"/>
</dbReference>
<dbReference type="InterPro" id="IPR035897">
    <property type="entry name" value="Toll_tir_struct_dom_sf"/>
</dbReference>
<evidence type="ECO:0000259" key="1">
    <source>
        <dbReference type="Pfam" id="PF01582"/>
    </source>
</evidence>
<comment type="caution">
    <text evidence="2">The sequence shown here is derived from an EMBL/GenBank/DDBJ whole genome shotgun (WGS) entry which is preliminary data.</text>
</comment>
<name>A0A8J4QDA5_9ROSI</name>
<gene>
    <name evidence="2" type="ORF">CMV_025017</name>
</gene>
<proteinExistence type="predicted"/>
<feature type="domain" description="TIR" evidence="1">
    <location>
        <begin position="3"/>
        <end position="46"/>
    </location>
</feature>
<dbReference type="Proteomes" id="UP000737018">
    <property type="component" value="Unassembled WGS sequence"/>
</dbReference>
<evidence type="ECO:0000313" key="2">
    <source>
        <dbReference type="EMBL" id="KAF3949057.1"/>
    </source>
</evidence>
<reference evidence="2" key="1">
    <citation type="submission" date="2020-03" db="EMBL/GenBank/DDBJ databases">
        <title>Castanea mollissima Vanexum genome sequencing.</title>
        <authorList>
            <person name="Staton M."/>
        </authorList>
    </citation>
    <scope>NUCLEOTIDE SEQUENCE</scope>
    <source>
        <tissue evidence="2">Leaf</tissue>
    </source>
</reference>
<evidence type="ECO:0000313" key="3">
    <source>
        <dbReference type="Proteomes" id="UP000737018"/>
    </source>
</evidence>
<keyword evidence="3" id="KW-1185">Reference proteome</keyword>
<dbReference type="Gene3D" id="3.40.50.10140">
    <property type="entry name" value="Toll/interleukin-1 receptor homology (TIR) domain"/>
    <property type="match status" value="1"/>
</dbReference>
<dbReference type="InterPro" id="IPR000157">
    <property type="entry name" value="TIR_dom"/>
</dbReference>
<accession>A0A8J4QDA5</accession>
<protein>
    <recommendedName>
        <fullName evidence="1">TIR domain-containing protein</fullName>
    </recommendedName>
</protein>